<protein>
    <recommendedName>
        <fullName evidence="7">ABC transmembrane type-1 domain-containing protein</fullName>
    </recommendedName>
</protein>
<evidence type="ECO:0000313" key="9">
    <source>
        <dbReference type="Proteomes" id="UP001057375"/>
    </source>
</evidence>
<feature type="non-terminal residue" evidence="8">
    <location>
        <position position="386"/>
    </location>
</feature>
<keyword evidence="4 6" id="KW-0472">Membrane</keyword>
<feature type="compositionally biased region" description="Low complexity" evidence="5">
    <location>
        <begin position="317"/>
        <end position="337"/>
    </location>
</feature>
<keyword evidence="3 6" id="KW-1133">Transmembrane helix</keyword>
<evidence type="ECO:0000256" key="2">
    <source>
        <dbReference type="ARBA" id="ARBA00022692"/>
    </source>
</evidence>
<keyword evidence="2 6" id="KW-0812">Transmembrane</keyword>
<feature type="transmembrane region" description="Helical" evidence="6">
    <location>
        <begin position="241"/>
        <end position="259"/>
    </location>
</feature>
<dbReference type="Gene3D" id="1.20.1560.10">
    <property type="entry name" value="ABC transporter type 1, transmembrane domain"/>
    <property type="match status" value="1"/>
</dbReference>
<gene>
    <name evidence="8" type="ORF">ADUPG1_005940</name>
</gene>
<keyword evidence="1" id="KW-0813">Transport</keyword>
<reference evidence="8" key="1">
    <citation type="submission" date="2022-03" db="EMBL/GenBank/DDBJ databases">
        <title>Draft genome sequence of Aduncisulcus paluster, a free-living microaerophilic Fornicata.</title>
        <authorList>
            <person name="Yuyama I."/>
            <person name="Kume K."/>
            <person name="Tamura T."/>
            <person name="Inagaki Y."/>
            <person name="Hashimoto T."/>
        </authorList>
    </citation>
    <scope>NUCLEOTIDE SEQUENCE</scope>
    <source>
        <strain evidence="8">NY0171</strain>
    </source>
</reference>
<sequence>MIVLVSSCPSYISTTLDNAICSATQCSPGYDDSTFWKYALMCIVIIIIQSAGLSFGDWIGYYMGARWRELLTNHFHELYFSSSKFYNSNNNDFIDNTDQRLASDIRLYCSFMCGSVEPTTNGVIFGVRGVICMFGYFVVPLLFLFKVGQTVMVLSCIVFFVFSFLLTWAANLPLPKPVAQQEKREGEFRFHHATVREGMESIAFYEGGNHEKEIADNLLLRAFLNMNRVIHRKLLSITNRWFFQSAIYWFPYTMFYLIYKKNDSCVDGQLFLTNTNYILNFVQSCSQLLNIGPGIAALGGISKRVSDMASVLGIFSNSSSSSSSSSSSGMGSSSAKGSKGKKKRFDVKEEKVPLLSEMTSEDLRYNGDEMGELGDISGASGRMSTA</sequence>
<dbReference type="InterPro" id="IPR011527">
    <property type="entry name" value="ABC1_TM_dom"/>
</dbReference>
<feature type="domain" description="ABC transmembrane type-1" evidence="7">
    <location>
        <begin position="30"/>
        <end position="254"/>
    </location>
</feature>
<organism evidence="8 9">
    <name type="scientific">Aduncisulcus paluster</name>
    <dbReference type="NCBI Taxonomy" id="2918883"/>
    <lineage>
        <taxon>Eukaryota</taxon>
        <taxon>Metamonada</taxon>
        <taxon>Carpediemonas-like organisms</taxon>
        <taxon>Aduncisulcus</taxon>
    </lineage>
</organism>
<evidence type="ECO:0000313" key="8">
    <source>
        <dbReference type="EMBL" id="GKT31526.1"/>
    </source>
</evidence>
<dbReference type="InterPro" id="IPR036640">
    <property type="entry name" value="ABC1_TM_sf"/>
</dbReference>
<evidence type="ECO:0000256" key="3">
    <source>
        <dbReference type="ARBA" id="ARBA00022989"/>
    </source>
</evidence>
<comment type="caution">
    <text evidence="8">The sequence shown here is derived from an EMBL/GenBank/DDBJ whole genome shotgun (WGS) entry which is preliminary data.</text>
</comment>
<feature type="region of interest" description="Disordered" evidence="5">
    <location>
        <begin position="317"/>
        <end position="386"/>
    </location>
</feature>
<accession>A0ABQ5KGA7</accession>
<dbReference type="Pfam" id="PF06472">
    <property type="entry name" value="ABC_membrane_2"/>
    <property type="match status" value="1"/>
</dbReference>
<feature type="transmembrane region" description="Helical" evidence="6">
    <location>
        <begin position="151"/>
        <end position="174"/>
    </location>
</feature>
<evidence type="ECO:0000259" key="7">
    <source>
        <dbReference type="Pfam" id="PF06472"/>
    </source>
</evidence>
<feature type="transmembrane region" description="Helical" evidence="6">
    <location>
        <begin position="125"/>
        <end position="145"/>
    </location>
</feature>
<evidence type="ECO:0000256" key="6">
    <source>
        <dbReference type="SAM" id="Phobius"/>
    </source>
</evidence>
<dbReference type="PANTHER" id="PTHR11384:SF59">
    <property type="entry name" value="LYSOSOMAL COBALAMIN TRANSPORTER ABCD4"/>
    <property type="match status" value="1"/>
</dbReference>
<dbReference type="Proteomes" id="UP001057375">
    <property type="component" value="Unassembled WGS sequence"/>
</dbReference>
<feature type="transmembrane region" description="Helical" evidence="6">
    <location>
        <begin position="38"/>
        <end position="61"/>
    </location>
</feature>
<evidence type="ECO:0000256" key="5">
    <source>
        <dbReference type="SAM" id="MobiDB-lite"/>
    </source>
</evidence>
<dbReference type="InterPro" id="IPR050835">
    <property type="entry name" value="ABC_transporter_sub-D"/>
</dbReference>
<name>A0ABQ5KGA7_9EUKA</name>
<dbReference type="EMBL" id="BQXS01009690">
    <property type="protein sequence ID" value="GKT31526.1"/>
    <property type="molecule type" value="Genomic_DNA"/>
</dbReference>
<evidence type="ECO:0000256" key="4">
    <source>
        <dbReference type="ARBA" id="ARBA00023136"/>
    </source>
</evidence>
<keyword evidence="9" id="KW-1185">Reference proteome</keyword>
<dbReference type="PANTHER" id="PTHR11384">
    <property type="entry name" value="ATP-BINDING CASSETTE, SUB-FAMILY D MEMBER"/>
    <property type="match status" value="1"/>
</dbReference>
<evidence type="ECO:0000256" key="1">
    <source>
        <dbReference type="ARBA" id="ARBA00022448"/>
    </source>
</evidence>
<dbReference type="SUPFAM" id="SSF90123">
    <property type="entry name" value="ABC transporter transmembrane region"/>
    <property type="match status" value="1"/>
</dbReference>
<proteinExistence type="predicted"/>